<dbReference type="Proteomes" id="UP000445000">
    <property type="component" value="Unassembled WGS sequence"/>
</dbReference>
<proteinExistence type="predicted"/>
<evidence type="ECO:0000313" key="2">
    <source>
        <dbReference type="EMBL" id="GFE79187.1"/>
    </source>
</evidence>
<evidence type="ECO:0000313" key="3">
    <source>
        <dbReference type="Proteomes" id="UP000445000"/>
    </source>
</evidence>
<reference evidence="3" key="1">
    <citation type="submission" date="2020-01" db="EMBL/GenBank/DDBJ databases">
        <title>'Steroidobacter agaridevorans' sp. nov., agar-degrading bacteria isolated from rhizosphere soils.</title>
        <authorList>
            <person name="Ikenaga M."/>
            <person name="Kataoka M."/>
            <person name="Murouchi A."/>
            <person name="Katsuragi S."/>
            <person name="Sakai M."/>
        </authorList>
    </citation>
    <scope>NUCLEOTIDE SEQUENCE [LARGE SCALE GENOMIC DNA]</scope>
    <source>
        <strain evidence="3">YU21-B</strain>
    </source>
</reference>
<sequence length="182" mass="20287">MTESSPDHPVPASRLFVPLERAAFTRLEHAASLKGLLRPFKGKGEMEIWASDCELLRDQLISLAQQLLAQATAYPFSLLPVVLAQQTTGAGTTLLRWRSADRTAMGVSLWTQLIESSRTPLSLVHELFALEQQRVVLNMQISLTHALARNARECSAKLTHAETTYRRRADRHDDSSPKESSP</sequence>
<dbReference type="InterPro" id="IPR021502">
    <property type="entry name" value="DUF3158"/>
</dbReference>
<evidence type="ECO:0000256" key="1">
    <source>
        <dbReference type="SAM" id="MobiDB-lite"/>
    </source>
</evidence>
<accession>A0A829Y7H2</accession>
<dbReference type="AlphaFoldDB" id="A0A829Y7H2"/>
<name>A0A829Y7H2_9GAMM</name>
<comment type="caution">
    <text evidence="2">The sequence shown here is derived from an EMBL/GenBank/DDBJ whole genome shotgun (WGS) entry which is preliminary data.</text>
</comment>
<gene>
    <name evidence="2" type="ORF">GCM10011487_11870</name>
</gene>
<protein>
    <submittedName>
        <fullName evidence="2">Integrase</fullName>
    </submittedName>
</protein>
<organism evidence="2 3">
    <name type="scientific">Steroidobacter agaridevorans</name>
    <dbReference type="NCBI Taxonomy" id="2695856"/>
    <lineage>
        <taxon>Bacteria</taxon>
        <taxon>Pseudomonadati</taxon>
        <taxon>Pseudomonadota</taxon>
        <taxon>Gammaproteobacteria</taxon>
        <taxon>Steroidobacterales</taxon>
        <taxon>Steroidobacteraceae</taxon>
        <taxon>Steroidobacter</taxon>
    </lineage>
</organism>
<keyword evidence="3" id="KW-1185">Reference proteome</keyword>
<feature type="region of interest" description="Disordered" evidence="1">
    <location>
        <begin position="162"/>
        <end position="182"/>
    </location>
</feature>
<dbReference type="Pfam" id="PF11358">
    <property type="entry name" value="DUF3158"/>
    <property type="match status" value="1"/>
</dbReference>
<dbReference type="EMBL" id="BLJN01000001">
    <property type="protein sequence ID" value="GFE79187.1"/>
    <property type="molecule type" value="Genomic_DNA"/>
</dbReference>
<dbReference type="RefSeq" id="WP_129640777.1">
    <property type="nucleotide sequence ID" value="NZ_BLJN01000001.1"/>
</dbReference>